<keyword evidence="5" id="KW-0378">Hydrolase</keyword>
<keyword evidence="2 3" id="KW-0808">Transferase</keyword>
<dbReference type="KEGG" id="mtr:25490386"/>
<reference evidence="5 8" key="2">
    <citation type="journal article" date="2014" name="BMC Genomics">
        <title>An improved genome release (version Mt4.0) for the model legume Medicago truncatula.</title>
        <authorList>
            <person name="Tang H."/>
            <person name="Krishnakumar V."/>
            <person name="Bidwell S."/>
            <person name="Rosen B."/>
            <person name="Chan A."/>
            <person name="Zhou S."/>
            <person name="Gentzbittel L."/>
            <person name="Childs K.L."/>
            <person name="Yandell M."/>
            <person name="Gundlach H."/>
            <person name="Mayer K.F."/>
            <person name="Schwartz D.C."/>
            <person name="Town C.D."/>
        </authorList>
    </citation>
    <scope>GENOME REANNOTATION</scope>
    <source>
        <strain evidence="5">A17</strain>
        <strain evidence="7 8">cv. Jemalong A17</strain>
    </source>
</reference>
<dbReference type="EnsemblPlants" id="KEH33293">
    <property type="protein sequence ID" value="KEH33293"/>
    <property type="gene ID" value="MTR_3g435130"/>
</dbReference>
<keyword evidence="8" id="KW-1185">Reference proteome</keyword>
<dbReference type="EC" id="2.8.2.-" evidence="3"/>
<protein>
    <recommendedName>
        <fullName evidence="3">Sulfotransferase</fullName>
        <ecNumber evidence="3">2.8.2.-</ecNumber>
    </recommendedName>
</protein>
<organism evidence="5 8">
    <name type="scientific">Medicago truncatula</name>
    <name type="common">Barrel medic</name>
    <name type="synonym">Medicago tribuloides</name>
    <dbReference type="NCBI Taxonomy" id="3880"/>
    <lineage>
        <taxon>Eukaryota</taxon>
        <taxon>Viridiplantae</taxon>
        <taxon>Streptophyta</taxon>
        <taxon>Embryophyta</taxon>
        <taxon>Tracheophyta</taxon>
        <taxon>Spermatophyta</taxon>
        <taxon>Magnoliopsida</taxon>
        <taxon>eudicotyledons</taxon>
        <taxon>Gunneridae</taxon>
        <taxon>Pentapetalae</taxon>
        <taxon>rosids</taxon>
        <taxon>fabids</taxon>
        <taxon>Fabales</taxon>
        <taxon>Fabaceae</taxon>
        <taxon>Papilionoideae</taxon>
        <taxon>50 kb inversion clade</taxon>
        <taxon>NPAAA clade</taxon>
        <taxon>Hologalegina</taxon>
        <taxon>IRL clade</taxon>
        <taxon>Trifolieae</taxon>
        <taxon>Medicago</taxon>
    </lineage>
</organism>
<dbReference type="GO" id="GO:0016787">
    <property type="term" value="F:hydrolase activity"/>
    <property type="evidence" value="ECO:0007669"/>
    <property type="project" value="UniProtKB-KW"/>
</dbReference>
<dbReference type="GO" id="GO:0008146">
    <property type="term" value="F:sulfotransferase activity"/>
    <property type="evidence" value="ECO:0000318"/>
    <property type="project" value="GO_Central"/>
</dbReference>
<dbReference type="EMBL" id="PSQE01000003">
    <property type="protein sequence ID" value="RHN66511.1"/>
    <property type="molecule type" value="Genomic_DNA"/>
</dbReference>
<dbReference type="GO" id="GO:0051923">
    <property type="term" value="P:sulfation"/>
    <property type="evidence" value="ECO:0000318"/>
    <property type="project" value="GO_Central"/>
</dbReference>
<dbReference type="InterPro" id="IPR027417">
    <property type="entry name" value="P-loop_NTPase"/>
</dbReference>
<dbReference type="Proteomes" id="UP000265566">
    <property type="component" value="Chromosome 3"/>
</dbReference>
<reference evidence="5 8" key="1">
    <citation type="journal article" date="2011" name="Nature">
        <title>The Medicago genome provides insight into the evolution of rhizobial symbioses.</title>
        <authorList>
            <person name="Young N.D."/>
            <person name="Debelle F."/>
            <person name="Oldroyd G.E."/>
            <person name="Geurts R."/>
            <person name="Cannon S.B."/>
            <person name="Udvardi M.K."/>
            <person name="Benedito V.A."/>
            <person name="Mayer K.F."/>
            <person name="Gouzy J."/>
            <person name="Schoof H."/>
            <person name="Van de Peer Y."/>
            <person name="Proost S."/>
            <person name="Cook D.R."/>
            <person name="Meyers B.C."/>
            <person name="Spannagl M."/>
            <person name="Cheung F."/>
            <person name="De Mita S."/>
            <person name="Krishnakumar V."/>
            <person name="Gundlach H."/>
            <person name="Zhou S."/>
            <person name="Mudge J."/>
            <person name="Bharti A.K."/>
            <person name="Murray J.D."/>
            <person name="Naoumkina M.A."/>
            <person name="Rosen B."/>
            <person name="Silverstein K.A."/>
            <person name="Tang H."/>
            <person name="Rombauts S."/>
            <person name="Zhao P.X."/>
            <person name="Zhou P."/>
            <person name="Barbe V."/>
            <person name="Bardou P."/>
            <person name="Bechner M."/>
            <person name="Bellec A."/>
            <person name="Berger A."/>
            <person name="Berges H."/>
            <person name="Bidwell S."/>
            <person name="Bisseling T."/>
            <person name="Choisne N."/>
            <person name="Couloux A."/>
            <person name="Denny R."/>
            <person name="Deshpande S."/>
            <person name="Dai X."/>
            <person name="Doyle J.J."/>
            <person name="Dudez A.M."/>
            <person name="Farmer A.D."/>
            <person name="Fouteau S."/>
            <person name="Franken C."/>
            <person name="Gibelin C."/>
            <person name="Gish J."/>
            <person name="Goldstein S."/>
            <person name="Gonzalez A.J."/>
            <person name="Green P.J."/>
            <person name="Hallab A."/>
            <person name="Hartog M."/>
            <person name="Hua A."/>
            <person name="Humphray S.J."/>
            <person name="Jeong D.H."/>
            <person name="Jing Y."/>
            <person name="Jocker A."/>
            <person name="Kenton S.M."/>
            <person name="Kim D.J."/>
            <person name="Klee K."/>
            <person name="Lai H."/>
            <person name="Lang C."/>
            <person name="Lin S."/>
            <person name="Macmil S.L."/>
            <person name="Magdelenat G."/>
            <person name="Matthews L."/>
            <person name="McCorrison J."/>
            <person name="Monaghan E.L."/>
            <person name="Mun J.H."/>
            <person name="Najar F.Z."/>
            <person name="Nicholson C."/>
            <person name="Noirot C."/>
            <person name="O'Bleness M."/>
            <person name="Paule C.R."/>
            <person name="Poulain J."/>
            <person name="Prion F."/>
            <person name="Qin B."/>
            <person name="Qu C."/>
            <person name="Retzel E.F."/>
            <person name="Riddle C."/>
            <person name="Sallet E."/>
            <person name="Samain S."/>
            <person name="Samson N."/>
            <person name="Sanders I."/>
            <person name="Saurat O."/>
            <person name="Scarpelli C."/>
            <person name="Schiex T."/>
            <person name="Segurens B."/>
            <person name="Severin A.J."/>
            <person name="Sherrier D.J."/>
            <person name="Shi R."/>
            <person name="Sims S."/>
            <person name="Singer S.R."/>
            <person name="Sinharoy S."/>
            <person name="Sterck L."/>
            <person name="Viollet A."/>
            <person name="Wang B.B."/>
            <person name="Wang K."/>
            <person name="Wang M."/>
            <person name="Wang X."/>
            <person name="Warfsmann J."/>
            <person name="Weissenbach J."/>
            <person name="White D.D."/>
            <person name="White J.D."/>
            <person name="Wiley G.B."/>
            <person name="Wincker P."/>
            <person name="Xing Y."/>
            <person name="Yang L."/>
            <person name="Yao Z."/>
            <person name="Ying F."/>
            <person name="Zhai J."/>
            <person name="Zhou L."/>
            <person name="Zuber A."/>
            <person name="Denarie J."/>
            <person name="Dixon R.A."/>
            <person name="May G.D."/>
            <person name="Schwartz D.C."/>
            <person name="Rogers J."/>
            <person name="Quetier F."/>
            <person name="Town C.D."/>
            <person name="Roe B.A."/>
        </authorList>
    </citation>
    <scope>NUCLEOTIDE SEQUENCE [LARGE SCALE GENOMIC DNA]</scope>
    <source>
        <strain evidence="5">A17</strain>
        <strain evidence="7 8">cv. Jemalong A17</strain>
    </source>
</reference>
<evidence type="ECO:0000313" key="7">
    <source>
        <dbReference type="EnsemblPlants" id="KEH33293"/>
    </source>
</evidence>
<accession>A0A072UW61</accession>
<evidence type="ECO:0000259" key="4">
    <source>
        <dbReference type="Pfam" id="PF00685"/>
    </source>
</evidence>
<dbReference type="Gene3D" id="3.40.50.300">
    <property type="entry name" value="P-loop containing nucleotide triphosphate hydrolases"/>
    <property type="match status" value="1"/>
</dbReference>
<dbReference type="EMBL" id="CM001219">
    <property type="protein sequence ID" value="KEH33293.1"/>
    <property type="molecule type" value="Genomic_DNA"/>
</dbReference>
<dbReference type="HOGENOM" id="CLU_027239_0_1_1"/>
<dbReference type="InterPro" id="IPR000863">
    <property type="entry name" value="Sulfotransferase_dom"/>
</dbReference>
<comment type="similarity">
    <text evidence="1 3">Belongs to the sulfotransferase 1 family.</text>
</comment>
<dbReference type="Pfam" id="PF00685">
    <property type="entry name" value="Sulfotransfer_1"/>
    <property type="match status" value="1"/>
</dbReference>
<gene>
    <name evidence="7" type="primary">25490386</name>
    <name evidence="5" type="ordered locus">MTR_3g435130</name>
    <name evidence="6" type="ORF">MtrunA17_Chr3g0091901</name>
</gene>
<dbReference type="Proteomes" id="UP000002051">
    <property type="component" value="Chromosome 3"/>
</dbReference>
<reference evidence="7" key="3">
    <citation type="submission" date="2015-04" db="UniProtKB">
        <authorList>
            <consortium name="EnsemblPlants"/>
        </authorList>
    </citation>
    <scope>IDENTIFICATION</scope>
    <source>
        <strain evidence="7">cv. Jemalong A17</strain>
    </source>
</reference>
<evidence type="ECO:0000256" key="2">
    <source>
        <dbReference type="ARBA" id="ARBA00022679"/>
    </source>
</evidence>
<proteinExistence type="inferred from homology"/>
<feature type="domain" description="Sulfotransferase" evidence="4">
    <location>
        <begin position="70"/>
        <end position="328"/>
    </location>
</feature>
<evidence type="ECO:0000313" key="8">
    <source>
        <dbReference type="Proteomes" id="UP000002051"/>
    </source>
</evidence>
<dbReference type="OrthoDB" id="1394356at2759"/>
<evidence type="ECO:0000313" key="6">
    <source>
        <dbReference type="EMBL" id="RHN66511.1"/>
    </source>
</evidence>
<sequence length="334" mass="38659">MAKLGDENSLVPKYLQEDELGKECKELIQTLPLEKGWISTHFHQYQGFWIGTRILQGVLSCQKHFQALNTDILLVTTPKSGTTWLKALTFALINRKKYQNIHNFNHPLLTSNPHVLVPFLEVDLYYDKDYVPNLNSLSPPRLFATHIPYELLPKSVKESSCKVVYLCRDPKDTFASLWHFSNKVRSQSSGTLPLEESFHNFTRGVTLFGPFWEHVLGYWKESLERSNKVMFLRFEEMKMKPDFHLKKLAEFLECPFTKDEESKGVVDDILNLCSFEKLSNLEVNKTGKVSFGVENKAFFRRGQVGDGEKLLTTEMIEQLNTVIEEKLVKHGFNF</sequence>
<dbReference type="AlphaFoldDB" id="A0A072UW61"/>
<dbReference type="SUPFAM" id="SSF52540">
    <property type="entry name" value="P-loop containing nucleoside triphosphate hydrolases"/>
    <property type="match status" value="1"/>
</dbReference>
<dbReference type="GO" id="GO:0005737">
    <property type="term" value="C:cytoplasm"/>
    <property type="evidence" value="ECO:0000318"/>
    <property type="project" value="GO_Central"/>
</dbReference>
<evidence type="ECO:0000313" key="5">
    <source>
        <dbReference type="EMBL" id="KEH33293.1"/>
    </source>
</evidence>
<evidence type="ECO:0000256" key="1">
    <source>
        <dbReference type="ARBA" id="ARBA00005771"/>
    </source>
</evidence>
<evidence type="ECO:0000256" key="3">
    <source>
        <dbReference type="RuleBase" id="RU361155"/>
    </source>
</evidence>
<dbReference type="Gramene" id="rna14514">
    <property type="protein sequence ID" value="RHN66511.1"/>
    <property type="gene ID" value="gene14514"/>
</dbReference>
<name>A0A072UW61_MEDTR</name>
<reference evidence="6" key="4">
    <citation type="journal article" date="2018" name="Nat. Plants">
        <title>Whole-genome landscape of Medicago truncatula symbiotic genes.</title>
        <authorList>
            <person name="Pecrix Y."/>
            <person name="Gamas P."/>
            <person name="Carrere S."/>
        </authorList>
    </citation>
    <scope>NUCLEOTIDE SEQUENCE</scope>
    <source>
        <tissue evidence="6">Leaves</tissue>
    </source>
</reference>
<dbReference type="PANTHER" id="PTHR11783">
    <property type="entry name" value="SULFOTRANSFERASE SULT"/>
    <property type="match status" value="1"/>
</dbReference>